<dbReference type="AlphaFoldDB" id="A0A6L3ZI59"/>
<evidence type="ECO:0000256" key="13">
    <source>
        <dbReference type="HAMAP-Rule" id="MF_00409"/>
    </source>
</evidence>
<organism evidence="14 15">
    <name type="scientific">Phaeocystidibacter marisrubri</name>
    <dbReference type="NCBI Taxonomy" id="1577780"/>
    <lineage>
        <taxon>Bacteria</taxon>
        <taxon>Pseudomonadati</taxon>
        <taxon>Bacteroidota</taxon>
        <taxon>Flavobacteriia</taxon>
        <taxon>Flavobacteriales</taxon>
        <taxon>Phaeocystidibacteraceae</taxon>
        <taxon>Phaeocystidibacter</taxon>
    </lineage>
</organism>
<dbReference type="HAMAP" id="MF_00409">
    <property type="entry name" value="LpxK"/>
    <property type="match status" value="1"/>
</dbReference>
<keyword evidence="8 13" id="KW-0547">Nucleotide-binding</keyword>
<evidence type="ECO:0000256" key="8">
    <source>
        <dbReference type="ARBA" id="ARBA00022741"/>
    </source>
</evidence>
<keyword evidence="9 13" id="KW-0418">Kinase</keyword>
<protein>
    <recommendedName>
        <fullName evidence="4 13">Tetraacyldisaccharide 4'-kinase</fullName>
        <ecNumber evidence="3 13">2.7.1.130</ecNumber>
    </recommendedName>
    <alternativeName>
        <fullName evidence="12 13">Lipid A 4'-kinase</fullName>
    </alternativeName>
</protein>
<evidence type="ECO:0000256" key="1">
    <source>
        <dbReference type="ARBA" id="ARBA00002274"/>
    </source>
</evidence>
<comment type="function">
    <text evidence="1 13">Transfers the gamma-phosphate of ATP to the 4'-position of a tetraacyldisaccharide 1-phosphate intermediate (termed DS-1-P) to form tetraacyldisaccharide 1,4'-bis-phosphate (lipid IVA).</text>
</comment>
<dbReference type="NCBIfam" id="TIGR00682">
    <property type="entry name" value="lpxK"/>
    <property type="match status" value="1"/>
</dbReference>
<evidence type="ECO:0000256" key="5">
    <source>
        <dbReference type="ARBA" id="ARBA00022516"/>
    </source>
</evidence>
<evidence type="ECO:0000313" key="15">
    <source>
        <dbReference type="Proteomes" id="UP000484164"/>
    </source>
</evidence>
<evidence type="ECO:0000256" key="6">
    <source>
        <dbReference type="ARBA" id="ARBA00022556"/>
    </source>
</evidence>
<dbReference type="EC" id="2.7.1.130" evidence="3 13"/>
<evidence type="ECO:0000256" key="11">
    <source>
        <dbReference type="ARBA" id="ARBA00023098"/>
    </source>
</evidence>
<dbReference type="InterPro" id="IPR027417">
    <property type="entry name" value="P-loop_NTPase"/>
</dbReference>
<comment type="pathway">
    <text evidence="2 13">Glycolipid biosynthesis; lipid IV(A) biosynthesis; lipid IV(A) from (3R)-3-hydroxytetradecanoyl-[acyl-carrier-protein] and UDP-N-acetyl-alpha-D-glucosamine: step 6/6.</text>
</comment>
<dbReference type="PANTHER" id="PTHR42724:SF1">
    <property type="entry name" value="TETRAACYLDISACCHARIDE 4'-KINASE, MITOCHONDRIAL-RELATED"/>
    <property type="match status" value="1"/>
</dbReference>
<dbReference type="GO" id="GO:0009029">
    <property type="term" value="F:lipid-A 4'-kinase activity"/>
    <property type="evidence" value="ECO:0007669"/>
    <property type="project" value="UniProtKB-UniRule"/>
</dbReference>
<keyword evidence="11 13" id="KW-0443">Lipid metabolism</keyword>
<evidence type="ECO:0000256" key="2">
    <source>
        <dbReference type="ARBA" id="ARBA00004870"/>
    </source>
</evidence>
<dbReference type="GO" id="GO:0005524">
    <property type="term" value="F:ATP binding"/>
    <property type="evidence" value="ECO:0007669"/>
    <property type="project" value="UniProtKB-UniRule"/>
</dbReference>
<evidence type="ECO:0000256" key="9">
    <source>
        <dbReference type="ARBA" id="ARBA00022777"/>
    </source>
</evidence>
<feature type="binding site" evidence="13">
    <location>
        <begin position="45"/>
        <end position="52"/>
    </location>
    <ligand>
        <name>ATP</name>
        <dbReference type="ChEBI" id="CHEBI:30616"/>
    </ligand>
</feature>
<evidence type="ECO:0000256" key="3">
    <source>
        <dbReference type="ARBA" id="ARBA00012071"/>
    </source>
</evidence>
<dbReference type="GO" id="GO:0005886">
    <property type="term" value="C:plasma membrane"/>
    <property type="evidence" value="ECO:0007669"/>
    <property type="project" value="TreeGrafter"/>
</dbReference>
<dbReference type="Pfam" id="PF02606">
    <property type="entry name" value="LpxK"/>
    <property type="match status" value="1"/>
</dbReference>
<evidence type="ECO:0000313" key="14">
    <source>
        <dbReference type="EMBL" id="KAB2817268.1"/>
    </source>
</evidence>
<keyword evidence="6 13" id="KW-0441">Lipid A biosynthesis</keyword>
<accession>A0A6L3ZI59</accession>
<keyword evidence="15" id="KW-1185">Reference proteome</keyword>
<dbReference type="OrthoDB" id="9766423at2"/>
<comment type="catalytic activity">
    <reaction evidence="13">
        <text>a lipid A disaccharide + ATP = a lipid IVA + ADP + H(+)</text>
        <dbReference type="Rhea" id="RHEA:67840"/>
        <dbReference type="ChEBI" id="CHEBI:15378"/>
        <dbReference type="ChEBI" id="CHEBI:30616"/>
        <dbReference type="ChEBI" id="CHEBI:176343"/>
        <dbReference type="ChEBI" id="CHEBI:176425"/>
        <dbReference type="ChEBI" id="CHEBI:456216"/>
        <dbReference type="EC" id="2.7.1.130"/>
    </reaction>
</comment>
<keyword evidence="10 13" id="KW-0067">ATP-binding</keyword>
<dbReference type="EMBL" id="WBVQ01000001">
    <property type="protein sequence ID" value="KAB2817268.1"/>
    <property type="molecule type" value="Genomic_DNA"/>
</dbReference>
<dbReference type="Proteomes" id="UP000484164">
    <property type="component" value="Unassembled WGS sequence"/>
</dbReference>
<gene>
    <name evidence="13 14" type="primary">lpxK</name>
    <name evidence="14" type="ORF">F8C82_02435</name>
</gene>
<dbReference type="RefSeq" id="WP_151691839.1">
    <property type="nucleotide sequence ID" value="NZ_BMGX01000002.1"/>
</dbReference>
<dbReference type="UniPathway" id="UPA00359">
    <property type="reaction ID" value="UER00482"/>
</dbReference>
<keyword evidence="5 13" id="KW-0444">Lipid biosynthesis</keyword>
<dbReference type="InterPro" id="IPR003758">
    <property type="entry name" value="LpxK"/>
</dbReference>
<reference evidence="14 15" key="1">
    <citation type="submission" date="2019-10" db="EMBL/GenBank/DDBJ databases">
        <title>Genome sequence of Phaeocystidibacter marisrubri JCM30614 (type strain).</title>
        <authorList>
            <person name="Bowman J.P."/>
        </authorList>
    </citation>
    <scope>NUCLEOTIDE SEQUENCE [LARGE SCALE GENOMIC DNA]</scope>
    <source>
        <strain evidence="14 15">JCM 30614</strain>
    </source>
</reference>
<dbReference type="PANTHER" id="PTHR42724">
    <property type="entry name" value="TETRAACYLDISACCHARIDE 4'-KINASE"/>
    <property type="match status" value="1"/>
</dbReference>
<comment type="caution">
    <text evidence="14">The sequence shown here is derived from an EMBL/GenBank/DDBJ whole genome shotgun (WGS) entry which is preliminary data.</text>
</comment>
<dbReference type="GO" id="GO:0009244">
    <property type="term" value="P:lipopolysaccharide core region biosynthetic process"/>
    <property type="evidence" value="ECO:0007669"/>
    <property type="project" value="TreeGrafter"/>
</dbReference>
<name>A0A6L3ZI59_9FLAO</name>
<proteinExistence type="inferred from homology"/>
<comment type="similarity">
    <text evidence="13">Belongs to the LpxK family.</text>
</comment>
<sequence length="340" mass="38808">MRRPLLLPFVPLYWIATSVRNSLFDLGILRSKSFPIPIICMGNISAGGTGKTPHTEWILHQFSEKYKIAVLSRGYGRKTKGYLEATPNSTAREIGDEPLQIAQRFPHVKVVVCEDRVNGVNQLLQDKNAPDVIVLDDAFQHRYVHAGLNWVLTPYNDLFTKDFLLPAGNLREDVRALERADIITVTKCPHKLNQEEREILRKEINPTDVHTLSMSRMTYLPLTNAQNHSVQNPKSALVVTGIASPDHLINHLIDRGVEVHSLRFKDHRDYTHSDAQRMINAFENSNVECIITTRKDFVRWPSNAELDAIPTYIQDISIEMDEDSGVIYRIIDRFISDFQA</sequence>
<keyword evidence="7 13" id="KW-0808">Transferase</keyword>
<evidence type="ECO:0000256" key="7">
    <source>
        <dbReference type="ARBA" id="ARBA00022679"/>
    </source>
</evidence>
<evidence type="ECO:0000256" key="12">
    <source>
        <dbReference type="ARBA" id="ARBA00029757"/>
    </source>
</evidence>
<dbReference type="SUPFAM" id="SSF52540">
    <property type="entry name" value="P-loop containing nucleoside triphosphate hydrolases"/>
    <property type="match status" value="1"/>
</dbReference>
<dbReference type="GO" id="GO:0009245">
    <property type="term" value="P:lipid A biosynthetic process"/>
    <property type="evidence" value="ECO:0007669"/>
    <property type="project" value="UniProtKB-UniRule"/>
</dbReference>
<evidence type="ECO:0000256" key="10">
    <source>
        <dbReference type="ARBA" id="ARBA00022840"/>
    </source>
</evidence>
<evidence type="ECO:0000256" key="4">
    <source>
        <dbReference type="ARBA" id="ARBA00016436"/>
    </source>
</evidence>